<dbReference type="Pfam" id="PF13765">
    <property type="entry name" value="PRY"/>
    <property type="match status" value="1"/>
</dbReference>
<reference evidence="7" key="3">
    <citation type="submission" date="2025-09" db="UniProtKB">
        <authorList>
            <consortium name="Ensembl"/>
        </authorList>
    </citation>
    <scope>IDENTIFICATION</scope>
</reference>
<reference evidence="7" key="2">
    <citation type="submission" date="2025-08" db="UniProtKB">
        <authorList>
            <consortium name="Ensembl"/>
        </authorList>
    </citation>
    <scope>IDENTIFICATION</scope>
</reference>
<dbReference type="InterPro" id="IPR001870">
    <property type="entry name" value="B30.2/SPRY"/>
</dbReference>
<dbReference type="InterPro" id="IPR050143">
    <property type="entry name" value="TRIM/RBCC"/>
</dbReference>
<dbReference type="EMBL" id="AAQR03019631">
    <property type="status" value="NOT_ANNOTATED_CDS"/>
    <property type="molecule type" value="Genomic_DNA"/>
</dbReference>
<dbReference type="PANTHER" id="PTHR24103">
    <property type="entry name" value="E3 UBIQUITIN-PROTEIN LIGASE TRIM"/>
    <property type="match status" value="1"/>
</dbReference>
<dbReference type="GeneTree" id="ENSGT00940000163187"/>
<dbReference type="InterPro" id="IPR001841">
    <property type="entry name" value="Znf_RING"/>
</dbReference>
<gene>
    <name evidence="7" type="primary">LOC100950990</name>
</gene>
<dbReference type="Pfam" id="PF00622">
    <property type="entry name" value="SPRY"/>
    <property type="match status" value="1"/>
</dbReference>
<dbReference type="InterPro" id="IPR043136">
    <property type="entry name" value="B30.2/SPRY_sf"/>
</dbReference>
<dbReference type="OMA" id="SEPWRPI"/>
<accession>H0XWP1</accession>
<dbReference type="GO" id="GO:0008270">
    <property type="term" value="F:zinc ion binding"/>
    <property type="evidence" value="ECO:0007669"/>
    <property type="project" value="UniProtKB-KW"/>
</dbReference>
<dbReference type="AlphaFoldDB" id="H0XWP1"/>
<dbReference type="SUPFAM" id="SSF57850">
    <property type="entry name" value="RING/U-box"/>
    <property type="match status" value="1"/>
</dbReference>
<proteinExistence type="predicted"/>
<evidence type="ECO:0000259" key="5">
    <source>
        <dbReference type="PROSITE" id="PS50089"/>
    </source>
</evidence>
<dbReference type="Pfam" id="PF15227">
    <property type="entry name" value="zf-C3HC4_4"/>
    <property type="match status" value="1"/>
</dbReference>
<feature type="domain" description="RING-type" evidence="5">
    <location>
        <begin position="13"/>
        <end position="54"/>
    </location>
</feature>
<dbReference type="PROSITE" id="PS50188">
    <property type="entry name" value="B302_SPRY"/>
    <property type="match status" value="1"/>
</dbReference>
<dbReference type="HOGENOM" id="CLU_013137_7_1_1"/>
<dbReference type="FunFam" id="2.60.120.920:FF:000040">
    <property type="entry name" value="Ret finger protein-like 4A"/>
    <property type="match status" value="1"/>
</dbReference>
<organism evidence="7 8">
    <name type="scientific">Otolemur garnettii</name>
    <name type="common">Small-eared galago</name>
    <name type="synonym">Garnett's greater bushbaby</name>
    <dbReference type="NCBI Taxonomy" id="30611"/>
    <lineage>
        <taxon>Eukaryota</taxon>
        <taxon>Metazoa</taxon>
        <taxon>Chordata</taxon>
        <taxon>Craniata</taxon>
        <taxon>Vertebrata</taxon>
        <taxon>Euteleostomi</taxon>
        <taxon>Mammalia</taxon>
        <taxon>Eutheria</taxon>
        <taxon>Euarchontoglires</taxon>
        <taxon>Primates</taxon>
        <taxon>Strepsirrhini</taxon>
        <taxon>Lorisiformes</taxon>
        <taxon>Galagidae</taxon>
        <taxon>Otolemur</taxon>
    </lineage>
</organism>
<evidence type="ECO:0000256" key="4">
    <source>
        <dbReference type="PROSITE-ProRule" id="PRU00175"/>
    </source>
</evidence>
<sequence length="289" mass="32268">VAMAEHFKEASSCNTCLTYLKKPVHLKCGYLCCLECVNSQQKEPHGESLQCPVCPEVSQERDIMPSIPLGKLVSHVQELEPQLRAALQMDPRMRKFQVDMTLDVDTANNSLVISDDLRKVHCGCFKQNRSWRAERFNNALCVLGSPRFTSGRHYWEVDVSKSEKWDVGVCKESVTRQGQITLSTERGFWTVGVRRAPIVTACTWPLTALLVNPRLHRVGIFLNVNMGTVSFYHVGDGSHIFTFTNIPAAEPLRPFFAPSNVADDSQSYLRVCPSVDLGIEPAFIPGGAN</sequence>
<dbReference type="eggNOG" id="KOG2177">
    <property type="taxonomic scope" value="Eukaryota"/>
</dbReference>
<keyword evidence="2 4" id="KW-0863">Zinc-finger</keyword>
<dbReference type="STRING" id="30611.ENSOGAP00000020534"/>
<evidence type="ECO:0008006" key="9">
    <source>
        <dbReference type="Google" id="ProtNLM"/>
    </source>
</evidence>
<dbReference type="SMART" id="SM00589">
    <property type="entry name" value="PRY"/>
    <property type="match status" value="1"/>
</dbReference>
<dbReference type="Gene3D" id="3.30.40.10">
    <property type="entry name" value="Zinc/RING finger domain, C3HC4 (zinc finger)"/>
    <property type="match status" value="1"/>
</dbReference>
<dbReference type="SMART" id="SM00449">
    <property type="entry name" value="SPRY"/>
    <property type="match status" value="1"/>
</dbReference>
<evidence type="ECO:0000256" key="3">
    <source>
        <dbReference type="ARBA" id="ARBA00022833"/>
    </source>
</evidence>
<dbReference type="CDD" id="cd15821">
    <property type="entry name" value="SPRY_PRY_RFPL"/>
    <property type="match status" value="1"/>
</dbReference>
<dbReference type="InterPro" id="IPR003877">
    <property type="entry name" value="SPRY_dom"/>
</dbReference>
<keyword evidence="8" id="KW-1185">Reference proteome</keyword>
<keyword evidence="3" id="KW-0862">Zinc</keyword>
<dbReference type="InterPro" id="IPR037960">
    <property type="entry name" value="SPRY/PRY_RFPL"/>
</dbReference>
<dbReference type="FunCoup" id="H0XWP1">
    <property type="interactions" value="59"/>
</dbReference>
<reference evidence="8" key="1">
    <citation type="submission" date="2011-03" db="EMBL/GenBank/DDBJ databases">
        <title>Version 3 of the genome sequence of Otolemur garnettii (Bushbaby).</title>
        <authorList>
            <consortium name="The Broad Institute Genome Sequencing Platform"/>
            <person name="Di Palma F."/>
            <person name="Johnson J."/>
            <person name="Lander E.S."/>
            <person name="Lindblad-Toh K."/>
            <person name="Jaffe D.B."/>
            <person name="Gnerre S."/>
            <person name="MacCallum I."/>
            <person name="Przybylski D."/>
            <person name="Ribeiro F.J."/>
            <person name="Burton J.N."/>
            <person name="Walker B.J."/>
            <person name="Sharpe T."/>
            <person name="Hall G."/>
        </authorList>
    </citation>
    <scope>NUCLEOTIDE SEQUENCE [LARGE SCALE GENOMIC DNA]</scope>
</reference>
<evidence type="ECO:0000259" key="6">
    <source>
        <dbReference type="PROSITE" id="PS50188"/>
    </source>
</evidence>
<dbReference type="InterPro" id="IPR013083">
    <property type="entry name" value="Znf_RING/FYVE/PHD"/>
</dbReference>
<name>H0XWP1_OTOGA</name>
<protein>
    <recommendedName>
        <fullName evidence="9">Ret finger protein like 4A</fullName>
    </recommendedName>
</protein>
<evidence type="ECO:0000256" key="2">
    <source>
        <dbReference type="ARBA" id="ARBA00022771"/>
    </source>
</evidence>
<dbReference type="InterPro" id="IPR003879">
    <property type="entry name" value="Butyrophylin_SPRY"/>
</dbReference>
<dbReference type="Pfam" id="PF11002">
    <property type="entry name" value="RDM"/>
    <property type="match status" value="1"/>
</dbReference>
<dbReference type="Proteomes" id="UP000005225">
    <property type="component" value="Unassembled WGS sequence"/>
</dbReference>
<evidence type="ECO:0000313" key="8">
    <source>
        <dbReference type="Proteomes" id="UP000005225"/>
    </source>
</evidence>
<dbReference type="Ensembl" id="ENSOGAT00000025742.1">
    <property type="protein sequence ID" value="ENSOGAP00000020534.1"/>
    <property type="gene ID" value="ENSOGAG00000032925.1"/>
</dbReference>
<dbReference type="InParanoid" id="H0XWP1"/>
<dbReference type="InterPro" id="IPR006574">
    <property type="entry name" value="PRY"/>
</dbReference>
<evidence type="ECO:0000256" key="1">
    <source>
        <dbReference type="ARBA" id="ARBA00022723"/>
    </source>
</evidence>
<dbReference type="PRINTS" id="PR01407">
    <property type="entry name" value="BUTYPHLNCDUF"/>
</dbReference>
<keyword evidence="1" id="KW-0479">Metal-binding</keyword>
<dbReference type="InterPro" id="IPR022723">
    <property type="entry name" value="RDM_domain_RFPL"/>
</dbReference>
<dbReference type="SUPFAM" id="SSF49899">
    <property type="entry name" value="Concanavalin A-like lectins/glucanases"/>
    <property type="match status" value="1"/>
</dbReference>
<dbReference type="GO" id="GO:0005737">
    <property type="term" value="C:cytoplasm"/>
    <property type="evidence" value="ECO:0007669"/>
    <property type="project" value="UniProtKB-ARBA"/>
</dbReference>
<dbReference type="InterPro" id="IPR013320">
    <property type="entry name" value="ConA-like_dom_sf"/>
</dbReference>
<evidence type="ECO:0000313" key="7">
    <source>
        <dbReference type="Ensembl" id="ENSOGAP00000020534.1"/>
    </source>
</evidence>
<dbReference type="PROSITE" id="PS50089">
    <property type="entry name" value="ZF_RING_2"/>
    <property type="match status" value="1"/>
</dbReference>
<feature type="domain" description="B30.2/SPRY" evidence="6">
    <location>
        <begin position="80"/>
        <end position="274"/>
    </location>
</feature>
<dbReference type="Gene3D" id="2.60.120.920">
    <property type="match status" value="1"/>
</dbReference>